<dbReference type="SUPFAM" id="SSF53649">
    <property type="entry name" value="Alkaline phosphatase-like"/>
    <property type="match status" value="1"/>
</dbReference>
<dbReference type="InterPro" id="IPR023665">
    <property type="entry name" value="ApgAM_prokaryotes"/>
</dbReference>
<dbReference type="SMR" id="A0A7L4P888"/>
<sequence length="411" mass="44269">MPSVLWILFDGGGDRPAGGKTPFHAAFKPTIDYLTANGSCGILDPIAPGVRPGSDTAHLALFGYDPFKYYTGRGAFEALGADVALKPGDVAFRTNLATVDENGVVIDRRAGRYIAPEEAKAVEDLMKKIGEEVGRKYGVEVVYKSTVEHRGVLVLRGAVSHRVSDTDPHKVGAKMARAEPLENSKEAALTAEVVNELSRRFTEAAAGLEINKARRLQGRLPINAILLRGGGYMPQIEPIRERYNIRAAAIAGVALIRGVARAVGMDVYTAKGLGGTKDDVFDEAVKLAVELMSRYDVVFLHVKGTDSTSHDGDFNGKVSVIERLDKALAPYLDALLKNYVVVTSDHATPVGVREHTGEPVPVMLYGPDVVVDDVAKFSELTCWRGALGRIRGIDIIPILGSYLGLSEKFGE</sequence>
<dbReference type="GO" id="GO:0006096">
    <property type="term" value="P:glycolytic process"/>
    <property type="evidence" value="ECO:0007669"/>
    <property type="project" value="UniProtKB-UniRule"/>
</dbReference>
<gene>
    <name evidence="7" type="primary">apgM</name>
    <name evidence="9" type="ORF">HC235_04285</name>
</gene>
<dbReference type="Gene3D" id="3.30.70.2130">
    <property type="entry name" value="Metalloenzyme domain"/>
    <property type="match status" value="1"/>
</dbReference>
<evidence type="ECO:0000256" key="4">
    <source>
        <dbReference type="ARBA" id="ARBA00005524"/>
    </source>
</evidence>
<reference evidence="9 10" key="1">
    <citation type="journal article" date="2020" name="Nat. Commun.">
        <title>The structures of two archaeal type IV pili illuminate evolutionary relationships.</title>
        <authorList>
            <person name="Wang F."/>
            <person name="Baquero D.P."/>
            <person name="Su Z."/>
            <person name="Beltran L.C."/>
            <person name="Prangishvili D."/>
            <person name="Krupovic M."/>
            <person name="Egelman E.H."/>
        </authorList>
    </citation>
    <scope>NUCLEOTIDE SEQUENCE [LARGE SCALE GENOMIC DNA]</scope>
    <source>
        <strain evidence="9 10">2GA</strain>
    </source>
</reference>
<proteinExistence type="inferred from homology"/>
<dbReference type="EMBL" id="JAAVJF010000002">
    <property type="protein sequence ID" value="NYR15181.1"/>
    <property type="molecule type" value="Genomic_DNA"/>
</dbReference>
<comment type="similarity">
    <text evidence="4 7">Belongs to the BPG-independent phosphoglycerate mutase family. A-PGAM subfamily.</text>
</comment>
<dbReference type="InterPro" id="IPR017850">
    <property type="entry name" value="Alkaline_phosphatase_core_sf"/>
</dbReference>
<evidence type="ECO:0000313" key="10">
    <source>
        <dbReference type="Proteomes" id="UP000554766"/>
    </source>
</evidence>
<dbReference type="InterPro" id="IPR042253">
    <property type="entry name" value="Pglycerate_mutase_ApgM_sf"/>
</dbReference>
<dbReference type="PANTHER" id="PTHR31209:SF0">
    <property type="entry name" value="METALLOENZYME DOMAIN-CONTAINING PROTEIN"/>
    <property type="match status" value="1"/>
</dbReference>
<dbReference type="RefSeq" id="WP_011901001.1">
    <property type="nucleotide sequence ID" value="NZ_JAAVJF010000002.1"/>
</dbReference>
<dbReference type="GO" id="GO:0046872">
    <property type="term" value="F:metal ion binding"/>
    <property type="evidence" value="ECO:0007669"/>
    <property type="project" value="InterPro"/>
</dbReference>
<feature type="domain" description="Metalloenzyme" evidence="8">
    <location>
        <begin position="4"/>
        <end position="394"/>
    </location>
</feature>
<evidence type="ECO:0000256" key="1">
    <source>
        <dbReference type="ARBA" id="ARBA00000370"/>
    </source>
</evidence>
<dbReference type="AlphaFoldDB" id="A0A7L4P888"/>
<dbReference type="InterPro" id="IPR004456">
    <property type="entry name" value="Pglycerate_mutase_ApgM"/>
</dbReference>
<dbReference type="GO" id="GO:0004619">
    <property type="term" value="F:phosphoglycerate mutase activity"/>
    <property type="evidence" value="ECO:0007669"/>
    <property type="project" value="UniProtKB-UniRule"/>
</dbReference>
<dbReference type="Proteomes" id="UP000554766">
    <property type="component" value="Unassembled WGS sequence"/>
</dbReference>
<keyword evidence="10" id="KW-1185">Reference proteome</keyword>
<dbReference type="EC" id="5.4.2.12" evidence="7"/>
<evidence type="ECO:0000256" key="7">
    <source>
        <dbReference type="HAMAP-Rule" id="MF_01402"/>
    </source>
</evidence>
<evidence type="ECO:0000256" key="2">
    <source>
        <dbReference type="ARBA" id="ARBA00002315"/>
    </source>
</evidence>
<evidence type="ECO:0000256" key="5">
    <source>
        <dbReference type="ARBA" id="ARBA00023152"/>
    </source>
</evidence>
<evidence type="ECO:0000313" key="9">
    <source>
        <dbReference type="EMBL" id="NYR15181.1"/>
    </source>
</evidence>
<dbReference type="NCBIfam" id="TIGR00306">
    <property type="entry name" value="apgM"/>
    <property type="match status" value="1"/>
</dbReference>
<name>A0A7L4P888_9CREN</name>
<dbReference type="CDD" id="cd16011">
    <property type="entry name" value="iPGM_like"/>
    <property type="match status" value="1"/>
</dbReference>
<dbReference type="Pfam" id="PF01676">
    <property type="entry name" value="Metalloenzyme"/>
    <property type="match status" value="1"/>
</dbReference>
<dbReference type="OMA" id="IAFRCNF"/>
<dbReference type="GeneID" id="5054372"/>
<comment type="caution">
    <text evidence="9">The sequence shown here is derived from an EMBL/GenBank/DDBJ whole genome shotgun (WGS) entry which is preliminary data.</text>
</comment>
<comment type="function">
    <text evidence="2 7">Catalyzes the interconversion of 2-phosphoglycerate and 3-phosphoglycerate.</text>
</comment>
<dbReference type="PIRSF" id="PIRSF006392">
    <property type="entry name" value="IPGAM_arch"/>
    <property type="match status" value="1"/>
</dbReference>
<dbReference type="HAMAP" id="MF_01402_A">
    <property type="entry name" value="ApgM_A"/>
    <property type="match status" value="1"/>
</dbReference>
<accession>A0A7L4P888</accession>
<comment type="catalytic activity">
    <reaction evidence="1 7">
        <text>(2R)-2-phosphoglycerate = (2R)-3-phosphoglycerate</text>
        <dbReference type="Rhea" id="RHEA:15901"/>
        <dbReference type="ChEBI" id="CHEBI:58272"/>
        <dbReference type="ChEBI" id="CHEBI:58289"/>
        <dbReference type="EC" id="5.4.2.12"/>
    </reaction>
</comment>
<evidence type="ECO:0000256" key="6">
    <source>
        <dbReference type="ARBA" id="ARBA00023235"/>
    </source>
</evidence>
<protein>
    <recommendedName>
        <fullName evidence="7">2,3-bisphosphoglycerate-independent phosphoglycerate mutase</fullName>
        <shortName evidence="7">BPG-independent PGAM</shortName>
        <shortName evidence="7">Phosphoglyceromutase</shortName>
        <shortName evidence="7">aPGAM</shortName>
        <ecNumber evidence="7">5.4.2.12</ecNumber>
    </recommendedName>
</protein>
<evidence type="ECO:0000259" key="8">
    <source>
        <dbReference type="Pfam" id="PF01676"/>
    </source>
</evidence>
<keyword evidence="5 7" id="KW-0324">Glycolysis</keyword>
<organism evidence="9 10">
    <name type="scientific">Pyrobaculum arsenaticum</name>
    <dbReference type="NCBI Taxonomy" id="121277"/>
    <lineage>
        <taxon>Archaea</taxon>
        <taxon>Thermoproteota</taxon>
        <taxon>Thermoprotei</taxon>
        <taxon>Thermoproteales</taxon>
        <taxon>Thermoproteaceae</taxon>
        <taxon>Pyrobaculum</taxon>
    </lineage>
</organism>
<dbReference type="PANTHER" id="PTHR31209">
    <property type="entry name" value="COFACTOR-INDEPENDENT PHOSPHOGLYCERATE MUTASE"/>
    <property type="match status" value="1"/>
</dbReference>
<dbReference type="Pfam" id="PF10143">
    <property type="entry name" value="PhosphMutase"/>
    <property type="match status" value="1"/>
</dbReference>
<dbReference type="InterPro" id="IPR006124">
    <property type="entry name" value="Metalloenzyme"/>
</dbReference>
<dbReference type="UniPathway" id="UPA00109">
    <property type="reaction ID" value="UER00186"/>
</dbReference>
<comment type="pathway">
    <text evidence="3 7">Carbohydrate degradation; glycolysis; pyruvate from D-glyceraldehyde 3-phosphate: step 3/5.</text>
</comment>
<dbReference type="Gene3D" id="3.40.720.10">
    <property type="entry name" value="Alkaline Phosphatase, subunit A"/>
    <property type="match status" value="1"/>
</dbReference>
<evidence type="ECO:0000256" key="3">
    <source>
        <dbReference type="ARBA" id="ARBA00004798"/>
    </source>
</evidence>
<keyword evidence="6 7" id="KW-0413">Isomerase</keyword>
<dbReference type="NCBIfam" id="NF003104">
    <property type="entry name" value="PRK04024.1"/>
    <property type="match status" value="1"/>
</dbReference>